<dbReference type="Pfam" id="PF05973">
    <property type="entry name" value="Gp49"/>
    <property type="match status" value="1"/>
</dbReference>
<gene>
    <name evidence="1" type="ORF">E3C22_22835</name>
</gene>
<evidence type="ECO:0000313" key="1">
    <source>
        <dbReference type="EMBL" id="TFF17971.1"/>
    </source>
</evidence>
<comment type="caution">
    <text evidence="1">The sequence shown here is derived from an EMBL/GenBank/DDBJ whole genome shotgun (WGS) entry which is preliminary data.</text>
</comment>
<organism evidence="1 2">
    <name type="scientific">Jiella endophytica</name>
    <dbReference type="NCBI Taxonomy" id="2558362"/>
    <lineage>
        <taxon>Bacteria</taxon>
        <taxon>Pseudomonadati</taxon>
        <taxon>Pseudomonadota</taxon>
        <taxon>Alphaproteobacteria</taxon>
        <taxon>Hyphomicrobiales</taxon>
        <taxon>Aurantimonadaceae</taxon>
        <taxon>Jiella</taxon>
    </lineage>
</organism>
<dbReference type="RefSeq" id="WP_134764198.1">
    <property type="nucleotide sequence ID" value="NZ_SOZD01000012.1"/>
</dbReference>
<accession>A0A4Y8R9X4</accession>
<evidence type="ECO:0000313" key="2">
    <source>
        <dbReference type="Proteomes" id="UP000298179"/>
    </source>
</evidence>
<name>A0A4Y8R9X4_9HYPH</name>
<reference evidence="1 2" key="1">
    <citation type="submission" date="2019-03" db="EMBL/GenBank/DDBJ databases">
        <title>Jiella endophytica sp. nov., a novel endophytic bacterium isolated from root of Ficus microcarpa Linn. f.</title>
        <authorList>
            <person name="Tuo L."/>
        </authorList>
    </citation>
    <scope>NUCLEOTIDE SEQUENCE [LARGE SCALE GENOMIC DNA]</scope>
    <source>
        <strain evidence="1 2">CBS5Q-3</strain>
    </source>
</reference>
<protein>
    <submittedName>
        <fullName evidence="1">Type II toxin-antitoxin system RelE/ParE family toxin</fullName>
    </submittedName>
</protein>
<keyword evidence="2" id="KW-1185">Reference proteome</keyword>
<proteinExistence type="predicted"/>
<sequence>MRWKVELTQDAASKSEALPGDLRGKFIFIARRLESESPMQVGMPHVRPLGNKLWEMRLQGRDGIARAVYFLASGQRILVVRIFAKKSQKTPRSEIDLALKRLKDAT</sequence>
<dbReference type="OrthoDB" id="3233388at2"/>
<dbReference type="AlphaFoldDB" id="A0A4Y8R9X4"/>
<dbReference type="InterPro" id="IPR009241">
    <property type="entry name" value="HigB-like"/>
</dbReference>
<dbReference type="EMBL" id="SOZD01000012">
    <property type="protein sequence ID" value="TFF17971.1"/>
    <property type="molecule type" value="Genomic_DNA"/>
</dbReference>
<dbReference type="Proteomes" id="UP000298179">
    <property type="component" value="Unassembled WGS sequence"/>
</dbReference>